<proteinExistence type="predicted"/>
<sequence>MQNAATWGGIDARELSLVNDLVIPPKFKVPEFEKFTRTTCPSAYLTMYCRKMSLYLDNEKLLIHCFQDSLVGSAARWYTQLSRAHIKTWRDLSKAFLEQYKHVSDMVPSRQYYKLWSRRRTKAFVNTLKDGGMLRPRIIVGQPKNVVALEASVQNSSKPEARSRGERKEKLTFMPIPIRYEELFPQLVESRLVAPRYMAPTQPPYPPWFNLNVKCDYHAGNPGHHINDYTTFKYVVEQLLKVGMLSFEAPEKNPMPNHKGVNAVTEGSDRQIKENLLDVTTPLKWVWERLVKSGMLKTCSVTGKTSKFCEYHESEGHVIQDCEEFRRLVQAMMDNKELDFFTKGCDHGVQDVYMLDDAPAPRNFTGLKPLVIKVGPKGTEAVAAATSGLVIKAPAPFPYKDSKHVPWKYECEVVGPQKAEENVNEVGNFTRSGRCYSAQPNAEPNKNQKGKAHVGEPDKNFGDEPEPEYHEPVKESEAREFLKILKHSEFNVVEQLNKLPTRISMLSLLLISEPHRNTLLKLLNQTFVPKEISMDMVDRLVGNIAMDNFISFSDEEIPKGARGSYKALHITTHCKGYTLPGVLIDNGSALNVLPATTLKKLPIDSTHMKAYQNVVRAFDGTQRDVLGKITVPLLIGPTEYEVDFVVMDIKPTYSCLLGRPWIHAAGAVPSILHQKLKFVIDGKLVTVQGEEDIITSIATNTPYIEMDEDAVECSFRSLELVSATFVEENKVIRRPRLSGCAKMQVMLTLERGAHVGRGFGKELQGRLYPIYVKGKMDRFGLGYQLDR</sequence>
<dbReference type="InterPro" id="IPR021109">
    <property type="entry name" value="Peptidase_aspartic_dom_sf"/>
</dbReference>
<organism evidence="2 3">
    <name type="scientific">Hibiscus sabdariffa</name>
    <name type="common">roselle</name>
    <dbReference type="NCBI Taxonomy" id="183260"/>
    <lineage>
        <taxon>Eukaryota</taxon>
        <taxon>Viridiplantae</taxon>
        <taxon>Streptophyta</taxon>
        <taxon>Embryophyta</taxon>
        <taxon>Tracheophyta</taxon>
        <taxon>Spermatophyta</taxon>
        <taxon>Magnoliopsida</taxon>
        <taxon>eudicotyledons</taxon>
        <taxon>Gunneridae</taxon>
        <taxon>Pentapetalae</taxon>
        <taxon>rosids</taxon>
        <taxon>malvids</taxon>
        <taxon>Malvales</taxon>
        <taxon>Malvaceae</taxon>
        <taxon>Malvoideae</taxon>
        <taxon>Hibiscus</taxon>
    </lineage>
</organism>
<evidence type="ECO:0000313" key="3">
    <source>
        <dbReference type="Proteomes" id="UP001396334"/>
    </source>
</evidence>
<dbReference type="PANTHER" id="PTHR32108">
    <property type="entry name" value="DNA-DIRECTED RNA POLYMERASE SUBUNIT ALPHA"/>
    <property type="match status" value="1"/>
</dbReference>
<dbReference type="PANTHER" id="PTHR32108:SF9">
    <property type="entry name" value="REVERSE TRANSCRIPTASE RNASE H-LIKE DOMAIN-CONTAINING PROTEIN"/>
    <property type="match status" value="1"/>
</dbReference>
<reference evidence="2 3" key="1">
    <citation type="journal article" date="2024" name="G3 (Bethesda)">
        <title>Genome assembly of Hibiscus sabdariffa L. provides insights into metabolisms of medicinal natural products.</title>
        <authorList>
            <person name="Kim T."/>
        </authorList>
    </citation>
    <scope>NUCLEOTIDE SEQUENCE [LARGE SCALE GENOMIC DNA]</scope>
    <source>
        <strain evidence="2">TK-2024</strain>
        <tissue evidence="2">Old leaves</tissue>
    </source>
</reference>
<feature type="compositionally biased region" description="Basic and acidic residues" evidence="1">
    <location>
        <begin position="453"/>
        <end position="473"/>
    </location>
</feature>
<dbReference type="Gene3D" id="2.40.70.10">
    <property type="entry name" value="Acid Proteases"/>
    <property type="match status" value="1"/>
</dbReference>
<evidence type="ECO:0008006" key="4">
    <source>
        <dbReference type="Google" id="ProtNLM"/>
    </source>
</evidence>
<comment type="caution">
    <text evidence="2">The sequence shown here is derived from an EMBL/GenBank/DDBJ whole genome shotgun (WGS) entry which is preliminary data.</text>
</comment>
<protein>
    <recommendedName>
        <fullName evidence="4">Retrotransposon gag domain-containing protein</fullName>
    </recommendedName>
</protein>
<evidence type="ECO:0000256" key="1">
    <source>
        <dbReference type="SAM" id="MobiDB-lite"/>
    </source>
</evidence>
<name>A0ABR2RD45_9ROSI</name>
<gene>
    <name evidence="2" type="ORF">V6N11_043586</name>
</gene>
<dbReference type="Proteomes" id="UP001396334">
    <property type="component" value="Unassembled WGS sequence"/>
</dbReference>
<feature type="region of interest" description="Disordered" evidence="1">
    <location>
        <begin position="434"/>
        <end position="473"/>
    </location>
</feature>
<evidence type="ECO:0000313" key="2">
    <source>
        <dbReference type="EMBL" id="KAK9010716.1"/>
    </source>
</evidence>
<keyword evidence="3" id="KW-1185">Reference proteome</keyword>
<accession>A0ABR2RD45</accession>
<dbReference type="CDD" id="cd00303">
    <property type="entry name" value="retropepsin_like"/>
    <property type="match status" value="1"/>
</dbReference>
<dbReference type="EMBL" id="JBBPBN010000023">
    <property type="protein sequence ID" value="KAK9010716.1"/>
    <property type="molecule type" value="Genomic_DNA"/>
</dbReference>
<feature type="compositionally biased region" description="Polar residues" evidence="1">
    <location>
        <begin position="438"/>
        <end position="447"/>
    </location>
</feature>